<dbReference type="Proteomes" id="UP000008744">
    <property type="component" value="Unassembled WGS sequence"/>
</dbReference>
<reference evidence="1 2" key="1">
    <citation type="journal article" date="2007" name="Nature">
        <title>Evolution of genes and genomes on the Drosophila phylogeny.</title>
        <authorList>
            <consortium name="Drosophila 12 Genomes Consortium"/>
            <person name="Clark A.G."/>
            <person name="Eisen M.B."/>
            <person name="Smith D.R."/>
            <person name="Bergman C.M."/>
            <person name="Oliver B."/>
            <person name="Markow T.A."/>
            <person name="Kaufman T.C."/>
            <person name="Kellis M."/>
            <person name="Gelbart W."/>
            <person name="Iyer V.N."/>
            <person name="Pollard D.A."/>
            <person name="Sackton T.B."/>
            <person name="Larracuente A.M."/>
            <person name="Singh N.D."/>
            <person name="Abad J.P."/>
            <person name="Abt D.N."/>
            <person name="Adryan B."/>
            <person name="Aguade M."/>
            <person name="Akashi H."/>
            <person name="Anderson W.W."/>
            <person name="Aquadro C.F."/>
            <person name="Ardell D.H."/>
            <person name="Arguello R."/>
            <person name="Artieri C.G."/>
            <person name="Barbash D.A."/>
            <person name="Barker D."/>
            <person name="Barsanti P."/>
            <person name="Batterham P."/>
            <person name="Batzoglou S."/>
            <person name="Begun D."/>
            <person name="Bhutkar A."/>
            <person name="Blanco E."/>
            <person name="Bosak S.A."/>
            <person name="Bradley R.K."/>
            <person name="Brand A.D."/>
            <person name="Brent M.R."/>
            <person name="Brooks A.N."/>
            <person name="Brown R.H."/>
            <person name="Butlin R.K."/>
            <person name="Caggese C."/>
            <person name="Calvi B.R."/>
            <person name="Bernardo de Carvalho A."/>
            <person name="Caspi A."/>
            <person name="Castrezana S."/>
            <person name="Celniker S.E."/>
            <person name="Chang J.L."/>
            <person name="Chapple C."/>
            <person name="Chatterji S."/>
            <person name="Chinwalla A."/>
            <person name="Civetta A."/>
            <person name="Clifton S.W."/>
            <person name="Comeron J.M."/>
            <person name="Costello J.C."/>
            <person name="Coyne J.A."/>
            <person name="Daub J."/>
            <person name="David R.G."/>
            <person name="Delcher A.L."/>
            <person name="Delehaunty K."/>
            <person name="Do C.B."/>
            <person name="Ebling H."/>
            <person name="Edwards K."/>
            <person name="Eickbush T."/>
            <person name="Evans J.D."/>
            <person name="Filipski A."/>
            <person name="Findeiss S."/>
            <person name="Freyhult E."/>
            <person name="Fulton L."/>
            <person name="Fulton R."/>
            <person name="Garcia A.C."/>
            <person name="Gardiner A."/>
            <person name="Garfield D.A."/>
            <person name="Garvin B.E."/>
            <person name="Gibson G."/>
            <person name="Gilbert D."/>
            <person name="Gnerre S."/>
            <person name="Godfrey J."/>
            <person name="Good R."/>
            <person name="Gotea V."/>
            <person name="Gravely B."/>
            <person name="Greenberg A.J."/>
            <person name="Griffiths-Jones S."/>
            <person name="Gross S."/>
            <person name="Guigo R."/>
            <person name="Gustafson E.A."/>
            <person name="Haerty W."/>
            <person name="Hahn M.W."/>
            <person name="Halligan D.L."/>
            <person name="Halpern A.L."/>
            <person name="Halter G.M."/>
            <person name="Han M.V."/>
            <person name="Heger A."/>
            <person name="Hillier L."/>
            <person name="Hinrichs A.S."/>
            <person name="Holmes I."/>
            <person name="Hoskins R.A."/>
            <person name="Hubisz M.J."/>
            <person name="Hultmark D."/>
            <person name="Huntley M.A."/>
            <person name="Jaffe D.B."/>
            <person name="Jagadeeshan S."/>
            <person name="Jeck W.R."/>
            <person name="Johnson J."/>
            <person name="Jones C.D."/>
            <person name="Jordan W.C."/>
            <person name="Karpen G.H."/>
            <person name="Kataoka E."/>
            <person name="Keightley P.D."/>
            <person name="Kheradpour P."/>
            <person name="Kirkness E.F."/>
            <person name="Koerich L.B."/>
            <person name="Kristiansen K."/>
            <person name="Kudrna D."/>
            <person name="Kulathinal R.J."/>
            <person name="Kumar S."/>
            <person name="Kwok R."/>
            <person name="Lander E."/>
            <person name="Langley C.H."/>
            <person name="Lapoint R."/>
            <person name="Lazzaro B.P."/>
            <person name="Lee S.J."/>
            <person name="Levesque L."/>
            <person name="Li R."/>
            <person name="Lin C.F."/>
            <person name="Lin M.F."/>
            <person name="Lindblad-Toh K."/>
            <person name="Llopart A."/>
            <person name="Long M."/>
            <person name="Low L."/>
            <person name="Lozovsky E."/>
            <person name="Lu J."/>
            <person name="Luo M."/>
            <person name="Machado C.A."/>
            <person name="Makalowski W."/>
            <person name="Marzo M."/>
            <person name="Matsuda M."/>
            <person name="Matzkin L."/>
            <person name="McAllister B."/>
            <person name="McBride C.S."/>
            <person name="McKernan B."/>
            <person name="McKernan K."/>
            <person name="Mendez-Lago M."/>
            <person name="Minx P."/>
            <person name="Mollenhauer M.U."/>
            <person name="Montooth K."/>
            <person name="Mount S.M."/>
            <person name="Mu X."/>
            <person name="Myers E."/>
            <person name="Negre B."/>
            <person name="Newfeld S."/>
            <person name="Nielsen R."/>
            <person name="Noor M.A."/>
            <person name="O'Grady P."/>
            <person name="Pachter L."/>
            <person name="Papaceit M."/>
            <person name="Parisi M.J."/>
            <person name="Parisi M."/>
            <person name="Parts L."/>
            <person name="Pedersen J.S."/>
            <person name="Pesole G."/>
            <person name="Phillippy A.M."/>
            <person name="Ponting C.P."/>
            <person name="Pop M."/>
            <person name="Porcelli D."/>
            <person name="Powell J.R."/>
            <person name="Prohaska S."/>
            <person name="Pruitt K."/>
            <person name="Puig M."/>
            <person name="Quesneville H."/>
            <person name="Ram K.R."/>
            <person name="Rand D."/>
            <person name="Rasmussen M.D."/>
            <person name="Reed L.K."/>
            <person name="Reenan R."/>
            <person name="Reily A."/>
            <person name="Remington K.A."/>
            <person name="Rieger T.T."/>
            <person name="Ritchie M.G."/>
            <person name="Robin C."/>
            <person name="Rogers Y.H."/>
            <person name="Rohde C."/>
            <person name="Rozas J."/>
            <person name="Rubenfield M.J."/>
            <person name="Ruiz A."/>
            <person name="Russo S."/>
            <person name="Salzberg S.L."/>
            <person name="Sanchez-Gracia A."/>
            <person name="Saranga D.J."/>
            <person name="Sato H."/>
            <person name="Schaeffer S.W."/>
            <person name="Schatz M.C."/>
            <person name="Schlenke T."/>
            <person name="Schwartz R."/>
            <person name="Segarra C."/>
            <person name="Singh R.S."/>
            <person name="Sirot L."/>
            <person name="Sirota M."/>
            <person name="Sisneros N.B."/>
            <person name="Smith C.D."/>
            <person name="Smith T.F."/>
            <person name="Spieth J."/>
            <person name="Stage D.E."/>
            <person name="Stark A."/>
            <person name="Stephan W."/>
            <person name="Strausberg R.L."/>
            <person name="Strempel S."/>
            <person name="Sturgill D."/>
            <person name="Sutton G."/>
            <person name="Sutton G.G."/>
            <person name="Tao W."/>
            <person name="Teichmann S."/>
            <person name="Tobari Y.N."/>
            <person name="Tomimura Y."/>
            <person name="Tsolas J.M."/>
            <person name="Valente V.L."/>
            <person name="Venter E."/>
            <person name="Venter J.C."/>
            <person name="Vicario S."/>
            <person name="Vieira F.G."/>
            <person name="Vilella A.J."/>
            <person name="Villasante A."/>
            <person name="Walenz B."/>
            <person name="Wang J."/>
            <person name="Wasserman M."/>
            <person name="Watts T."/>
            <person name="Wilson D."/>
            <person name="Wilson R.K."/>
            <person name="Wing R.A."/>
            <person name="Wolfner M.F."/>
            <person name="Wong A."/>
            <person name="Wong G.K."/>
            <person name="Wu C.I."/>
            <person name="Wu G."/>
            <person name="Yamamoto D."/>
            <person name="Yang H.P."/>
            <person name="Yang S.P."/>
            <person name="Yorke J.A."/>
            <person name="Yoshida K."/>
            <person name="Zdobnov E."/>
            <person name="Zhang P."/>
            <person name="Zhang Y."/>
            <person name="Zimin A.V."/>
            <person name="Baldwin J."/>
            <person name="Abdouelleil A."/>
            <person name="Abdulkadir J."/>
            <person name="Abebe A."/>
            <person name="Abera B."/>
            <person name="Abreu J."/>
            <person name="Acer S.C."/>
            <person name="Aftuck L."/>
            <person name="Alexander A."/>
            <person name="An P."/>
            <person name="Anderson E."/>
            <person name="Anderson S."/>
            <person name="Arachi H."/>
            <person name="Azer M."/>
            <person name="Bachantsang P."/>
            <person name="Barry A."/>
            <person name="Bayul T."/>
            <person name="Berlin A."/>
            <person name="Bessette D."/>
            <person name="Bloom T."/>
            <person name="Blye J."/>
            <person name="Boguslavskiy L."/>
            <person name="Bonnet C."/>
            <person name="Boukhgalter B."/>
            <person name="Bourzgui I."/>
            <person name="Brown A."/>
            <person name="Cahill P."/>
            <person name="Channer S."/>
            <person name="Cheshatsang Y."/>
            <person name="Chuda L."/>
            <person name="Citroen M."/>
            <person name="Collymore A."/>
            <person name="Cooke P."/>
            <person name="Costello M."/>
            <person name="D'Aco K."/>
            <person name="Daza R."/>
            <person name="De Haan G."/>
            <person name="DeGray S."/>
            <person name="DeMaso C."/>
            <person name="Dhargay N."/>
            <person name="Dooley K."/>
            <person name="Dooley E."/>
            <person name="Doricent M."/>
            <person name="Dorje P."/>
            <person name="Dorjee K."/>
            <person name="Dupes A."/>
            <person name="Elong R."/>
            <person name="Falk J."/>
            <person name="Farina A."/>
            <person name="Faro S."/>
            <person name="Ferguson D."/>
            <person name="Fisher S."/>
            <person name="Foley C.D."/>
            <person name="Franke A."/>
            <person name="Friedrich D."/>
            <person name="Gadbois L."/>
            <person name="Gearin G."/>
            <person name="Gearin C.R."/>
            <person name="Giannoukos G."/>
            <person name="Goode T."/>
            <person name="Graham J."/>
            <person name="Grandbois E."/>
            <person name="Grewal S."/>
            <person name="Gyaltsen K."/>
            <person name="Hafez N."/>
            <person name="Hagos B."/>
            <person name="Hall J."/>
            <person name="Henson C."/>
            <person name="Hollinger A."/>
            <person name="Honan T."/>
            <person name="Huard M.D."/>
            <person name="Hughes L."/>
            <person name="Hurhula B."/>
            <person name="Husby M.E."/>
            <person name="Kamat A."/>
            <person name="Kanga B."/>
            <person name="Kashin S."/>
            <person name="Khazanovich D."/>
            <person name="Kisner P."/>
            <person name="Lance K."/>
            <person name="Lara M."/>
            <person name="Lee W."/>
            <person name="Lennon N."/>
            <person name="Letendre F."/>
            <person name="LeVine R."/>
            <person name="Lipovsky A."/>
            <person name="Liu X."/>
            <person name="Liu J."/>
            <person name="Liu S."/>
            <person name="Lokyitsang T."/>
            <person name="Lokyitsang Y."/>
            <person name="Lubonja R."/>
            <person name="Lui A."/>
            <person name="MacDonald P."/>
            <person name="Magnisalis V."/>
            <person name="Maru K."/>
            <person name="Matthews C."/>
            <person name="McCusker W."/>
            <person name="McDonough S."/>
            <person name="Mehta T."/>
            <person name="Meldrim J."/>
            <person name="Meneus L."/>
            <person name="Mihai O."/>
            <person name="Mihalev A."/>
            <person name="Mihova T."/>
            <person name="Mittelman R."/>
            <person name="Mlenga V."/>
            <person name="Montmayeur A."/>
            <person name="Mulrain L."/>
            <person name="Navidi A."/>
            <person name="Naylor J."/>
            <person name="Negash T."/>
            <person name="Nguyen T."/>
            <person name="Nguyen N."/>
            <person name="Nicol R."/>
            <person name="Norbu C."/>
            <person name="Norbu N."/>
            <person name="Novod N."/>
            <person name="O'Neill B."/>
            <person name="Osman S."/>
            <person name="Markiewicz E."/>
            <person name="Oyono O.L."/>
            <person name="Patti C."/>
            <person name="Phunkhang P."/>
            <person name="Pierre F."/>
            <person name="Priest M."/>
            <person name="Raghuraman S."/>
            <person name="Rege F."/>
            <person name="Reyes R."/>
            <person name="Rise C."/>
            <person name="Rogov P."/>
            <person name="Ross K."/>
            <person name="Ryan E."/>
            <person name="Settipalli S."/>
            <person name="Shea T."/>
            <person name="Sherpa N."/>
            <person name="Shi L."/>
            <person name="Shih D."/>
            <person name="Sparrow T."/>
            <person name="Spaulding J."/>
            <person name="Stalker J."/>
            <person name="Stange-Thomann N."/>
            <person name="Stavropoulos S."/>
            <person name="Stone C."/>
            <person name="Strader C."/>
            <person name="Tesfaye S."/>
            <person name="Thomson T."/>
            <person name="Thoulutsang Y."/>
            <person name="Thoulutsang D."/>
            <person name="Topham K."/>
            <person name="Topping I."/>
            <person name="Tsamla T."/>
            <person name="Vassiliev H."/>
            <person name="Vo A."/>
            <person name="Wangchuk T."/>
            <person name="Wangdi T."/>
            <person name="Weiand M."/>
            <person name="Wilkinson J."/>
            <person name="Wilson A."/>
            <person name="Yadav S."/>
            <person name="Young G."/>
            <person name="Yu Q."/>
            <person name="Zembek L."/>
            <person name="Zhong D."/>
            <person name="Zimmer A."/>
            <person name="Zwirko Z."/>
            <person name="Jaffe D.B."/>
            <person name="Alvarez P."/>
            <person name="Brockman W."/>
            <person name="Butler J."/>
            <person name="Chin C."/>
            <person name="Gnerre S."/>
            <person name="Grabherr M."/>
            <person name="Kleber M."/>
            <person name="Mauceli E."/>
            <person name="MacCallum I."/>
        </authorList>
    </citation>
    <scope>NUCLEOTIDE SEQUENCE [LARGE SCALE GENOMIC DNA]</scope>
    <source>
        <strain evidence="2">MSH-3 / Tucson 14011-0111.49</strain>
    </source>
</reference>
<evidence type="ECO:0000313" key="1">
    <source>
        <dbReference type="EMBL" id="EDW39501.1"/>
    </source>
</evidence>
<name>B4IRX4_DROPE</name>
<gene>
    <name evidence="1" type="primary">Dper\GL21458</name>
    <name evidence="1" type="ORF">Dper_GL21458</name>
</gene>
<protein>
    <submittedName>
        <fullName evidence="1">GL21458</fullName>
    </submittedName>
</protein>
<evidence type="ECO:0000313" key="2">
    <source>
        <dbReference type="Proteomes" id="UP000008744"/>
    </source>
</evidence>
<dbReference type="EMBL" id="CH696636">
    <property type="protein sequence ID" value="EDW39501.1"/>
    <property type="molecule type" value="Genomic_DNA"/>
</dbReference>
<dbReference type="AlphaFoldDB" id="B4IRX4"/>
<keyword evidence="2" id="KW-1185">Reference proteome</keyword>
<accession>B4IRX4</accession>
<proteinExistence type="predicted"/>
<sequence length="60" mass="6631">MVMMMLHKAECGWGQAARVGFQLWTGNKLNCKSCRLTLKLTHFPKGVNRASPKVAANVEA</sequence>
<dbReference type="HOGENOM" id="CLU_2944144_0_0_1"/>
<organism evidence="2">
    <name type="scientific">Drosophila persimilis</name>
    <name type="common">Fruit fly</name>
    <dbReference type="NCBI Taxonomy" id="7234"/>
    <lineage>
        <taxon>Eukaryota</taxon>
        <taxon>Metazoa</taxon>
        <taxon>Ecdysozoa</taxon>
        <taxon>Arthropoda</taxon>
        <taxon>Hexapoda</taxon>
        <taxon>Insecta</taxon>
        <taxon>Pterygota</taxon>
        <taxon>Neoptera</taxon>
        <taxon>Endopterygota</taxon>
        <taxon>Diptera</taxon>
        <taxon>Brachycera</taxon>
        <taxon>Muscomorpha</taxon>
        <taxon>Ephydroidea</taxon>
        <taxon>Drosophilidae</taxon>
        <taxon>Drosophila</taxon>
        <taxon>Sophophora</taxon>
    </lineage>
</organism>